<feature type="transmembrane region" description="Helical" evidence="2">
    <location>
        <begin position="20"/>
        <end position="42"/>
    </location>
</feature>
<reference evidence="4" key="1">
    <citation type="submission" date="2022-10" db="EMBL/GenBank/DDBJ databases">
        <title>Genome assembly of Pristionchus species.</title>
        <authorList>
            <person name="Yoshida K."/>
            <person name="Sommer R.J."/>
        </authorList>
    </citation>
    <scope>NUCLEOTIDE SEQUENCE [LARGE SCALE GENOMIC DNA]</scope>
    <source>
        <strain evidence="4">RS5460</strain>
    </source>
</reference>
<evidence type="ECO:0000256" key="2">
    <source>
        <dbReference type="SAM" id="Phobius"/>
    </source>
</evidence>
<feature type="transmembrane region" description="Helical" evidence="2">
    <location>
        <begin position="63"/>
        <end position="83"/>
    </location>
</feature>
<accession>A0AAN4Z275</accession>
<dbReference type="AlphaFoldDB" id="A0AAN4Z275"/>
<name>A0AAN4Z275_9BILA</name>
<keyword evidence="4" id="KW-1185">Reference proteome</keyword>
<keyword evidence="2" id="KW-1133">Transmembrane helix</keyword>
<evidence type="ECO:0000256" key="1">
    <source>
        <dbReference type="SAM" id="MobiDB-lite"/>
    </source>
</evidence>
<keyword evidence="2" id="KW-0812">Transmembrane</keyword>
<organism evidence="3 4">
    <name type="scientific">Pristionchus mayeri</name>
    <dbReference type="NCBI Taxonomy" id="1317129"/>
    <lineage>
        <taxon>Eukaryota</taxon>
        <taxon>Metazoa</taxon>
        <taxon>Ecdysozoa</taxon>
        <taxon>Nematoda</taxon>
        <taxon>Chromadorea</taxon>
        <taxon>Rhabditida</taxon>
        <taxon>Rhabditina</taxon>
        <taxon>Diplogasteromorpha</taxon>
        <taxon>Diplogasteroidea</taxon>
        <taxon>Neodiplogasteridae</taxon>
        <taxon>Pristionchus</taxon>
    </lineage>
</organism>
<feature type="region of interest" description="Disordered" evidence="1">
    <location>
        <begin position="223"/>
        <end position="250"/>
    </location>
</feature>
<comment type="caution">
    <text evidence="3">The sequence shown here is derived from an EMBL/GenBank/DDBJ whole genome shotgun (WGS) entry which is preliminary data.</text>
</comment>
<protein>
    <submittedName>
        <fullName evidence="3">Uncharacterized protein</fullName>
    </submittedName>
</protein>
<feature type="non-terminal residue" evidence="3">
    <location>
        <position position="1"/>
    </location>
</feature>
<sequence length="250" mass="27307">STFYMAPPSSRYASPHSPSVVISIVAAVVAVLASSSFSVVYVRALRGFARQVEAFVSLGEWRVWLLQAGLALLTCVLIVYLLMVHLASLHMFSSRLNILGISCILFLSSAGSQILLLVWVVVLCGVCAMGLLYFIFIGGIYSFCALVDQQCFDFKVLLPAIVRSVSKQKVDLIFCEEKKELLCSADNNMVWNFGVAFSLGFIAFIGLLWVQNSVVYSFGKRQGSSPIRKAAPGRKGAKSQEYEMTGMGNS</sequence>
<gene>
    <name evidence="3" type="ORF">PMAYCL1PPCAC_00100</name>
</gene>
<dbReference type="Proteomes" id="UP001328107">
    <property type="component" value="Unassembled WGS sequence"/>
</dbReference>
<keyword evidence="2" id="KW-0472">Membrane</keyword>
<feature type="transmembrane region" description="Helical" evidence="2">
    <location>
        <begin position="189"/>
        <end position="210"/>
    </location>
</feature>
<proteinExistence type="predicted"/>
<evidence type="ECO:0000313" key="4">
    <source>
        <dbReference type="Proteomes" id="UP001328107"/>
    </source>
</evidence>
<dbReference type="EMBL" id="BTRK01000001">
    <property type="protein sequence ID" value="GMR29905.1"/>
    <property type="molecule type" value="Genomic_DNA"/>
</dbReference>
<feature type="transmembrane region" description="Helical" evidence="2">
    <location>
        <begin position="114"/>
        <end position="136"/>
    </location>
</feature>
<evidence type="ECO:0000313" key="3">
    <source>
        <dbReference type="EMBL" id="GMR29905.1"/>
    </source>
</evidence>